<evidence type="ECO:0000313" key="1">
    <source>
        <dbReference type="EMBL" id="KAJ5461365.1"/>
    </source>
</evidence>
<organism evidence="1 2">
    <name type="scientific">Penicillium daleae</name>
    <dbReference type="NCBI Taxonomy" id="63821"/>
    <lineage>
        <taxon>Eukaryota</taxon>
        <taxon>Fungi</taxon>
        <taxon>Dikarya</taxon>
        <taxon>Ascomycota</taxon>
        <taxon>Pezizomycotina</taxon>
        <taxon>Eurotiomycetes</taxon>
        <taxon>Eurotiomycetidae</taxon>
        <taxon>Eurotiales</taxon>
        <taxon>Aspergillaceae</taxon>
        <taxon>Penicillium</taxon>
    </lineage>
</organism>
<comment type="caution">
    <text evidence="1">The sequence shown here is derived from an EMBL/GenBank/DDBJ whole genome shotgun (WGS) entry which is preliminary data.</text>
</comment>
<reference evidence="1" key="2">
    <citation type="journal article" date="2023" name="IMA Fungus">
        <title>Comparative genomic study of the Penicillium genus elucidates a diverse pangenome and 15 lateral gene transfer events.</title>
        <authorList>
            <person name="Petersen C."/>
            <person name="Sorensen T."/>
            <person name="Nielsen M.R."/>
            <person name="Sondergaard T.E."/>
            <person name="Sorensen J.L."/>
            <person name="Fitzpatrick D.A."/>
            <person name="Frisvad J.C."/>
            <person name="Nielsen K.L."/>
        </authorList>
    </citation>
    <scope>NUCLEOTIDE SEQUENCE</scope>
    <source>
        <strain evidence="1">IBT 16125</strain>
    </source>
</reference>
<protein>
    <submittedName>
        <fullName evidence="1">Uncharacterized protein</fullName>
    </submittedName>
</protein>
<reference evidence="1" key="1">
    <citation type="submission" date="2022-12" db="EMBL/GenBank/DDBJ databases">
        <authorList>
            <person name="Petersen C."/>
        </authorList>
    </citation>
    <scope>NUCLEOTIDE SEQUENCE</scope>
    <source>
        <strain evidence="1">IBT 16125</strain>
    </source>
</reference>
<accession>A0AAD6G794</accession>
<proteinExistence type="predicted"/>
<name>A0AAD6G794_9EURO</name>
<dbReference type="GeneID" id="81596543"/>
<dbReference type="AlphaFoldDB" id="A0AAD6G794"/>
<evidence type="ECO:0000313" key="2">
    <source>
        <dbReference type="Proteomes" id="UP001213681"/>
    </source>
</evidence>
<dbReference type="RefSeq" id="XP_056770407.1">
    <property type="nucleotide sequence ID" value="XM_056906300.1"/>
</dbReference>
<sequence>MYLLKLSVPSIIYEPLTNVTDLEEELKCLQENCWKQELELYEHETMIPERPLKQNYDSLRHNAAWYMRKELVADCVVRGGCCSRKCGCCRQRHLDSGRKKGIGHCTEECACCCTYRDMEPSAKDKEEFAKRLRGLLQSDNPACLLRMANVYFLDYGFCGFKIG</sequence>
<keyword evidence="2" id="KW-1185">Reference proteome</keyword>
<dbReference type="Proteomes" id="UP001213681">
    <property type="component" value="Unassembled WGS sequence"/>
</dbReference>
<dbReference type="EMBL" id="JAPVEA010000002">
    <property type="protein sequence ID" value="KAJ5461365.1"/>
    <property type="molecule type" value="Genomic_DNA"/>
</dbReference>
<gene>
    <name evidence="1" type="ORF">N7458_002917</name>
</gene>